<name>A0A1L2BWS3_9CAUD</name>
<gene>
    <name evidence="1" type="ORF">2AV2_36</name>
</gene>
<dbReference type="Proteomes" id="UP000225722">
    <property type="component" value="Segment"/>
</dbReference>
<sequence length="205" mass="21707">MAKLNRLAQTIAGINPNTDSEEVVSVIGGVLQTSVDISGNVTIDTSLLSKEATLAEVRDRLPLTLGIKTADASLPVVLASDQQLSLINDVNNRVFVDSEPSGLQNILVSRNTTTGDALIAAPATGFKTVVRGFLVSNLSTTNKQLVAFRAGDPQVNVYPQFTLQTEEVFGDKSAIPSMSLTGALFIVLSNASLCDIQIQYTIEAV</sequence>
<evidence type="ECO:0000313" key="1">
    <source>
        <dbReference type="EMBL" id="ALY07488.1"/>
    </source>
</evidence>
<reference evidence="2" key="1">
    <citation type="submission" date="2015-12" db="EMBL/GenBank/DDBJ databases">
        <authorList>
            <person name="Sencilo A."/>
            <person name="Bamford D.H."/>
            <person name="Roine E."/>
        </authorList>
    </citation>
    <scope>NUCLEOTIDE SEQUENCE [LARGE SCALE GENOMIC DNA]</scope>
</reference>
<protein>
    <submittedName>
        <fullName evidence="1">Uncharacterized protein</fullName>
    </submittedName>
</protein>
<dbReference type="EMBL" id="KU230356">
    <property type="protein sequence ID" value="ALY07488.1"/>
    <property type="molecule type" value="Genomic_DNA"/>
</dbReference>
<organism evidence="1 2">
    <name type="scientific">Nodularia phage vB_NpeS-2AV2</name>
    <dbReference type="NCBI Taxonomy" id="1777122"/>
    <lineage>
        <taxon>Viruses</taxon>
        <taxon>Duplodnaviria</taxon>
        <taxon>Heunggongvirae</taxon>
        <taxon>Uroviricota</taxon>
        <taxon>Caudoviricetes</taxon>
        <taxon>Ravarandavirus</taxon>
        <taxon>Ravarandavirus rv2AV2</taxon>
    </lineage>
</organism>
<keyword evidence="2" id="KW-1185">Reference proteome</keyword>
<evidence type="ECO:0000313" key="2">
    <source>
        <dbReference type="Proteomes" id="UP000225722"/>
    </source>
</evidence>
<proteinExistence type="predicted"/>
<accession>A0A1L2BWS3</accession>